<gene>
    <name evidence="8" type="ORF">L798_15631</name>
</gene>
<dbReference type="InterPro" id="IPR029034">
    <property type="entry name" value="Cystine-knot_cytokine"/>
</dbReference>
<keyword evidence="5" id="KW-1015">Disulfide bond</keyword>
<dbReference type="PANTHER" id="PTHR11848:SF298">
    <property type="entry name" value="DAWDLE, ISOFORM A"/>
    <property type="match status" value="1"/>
</dbReference>
<proteinExistence type="inferred from homology"/>
<name>A0A067QL23_ZOONE</name>
<feature type="domain" description="TGF-beta family profile" evidence="7">
    <location>
        <begin position="244"/>
        <end position="363"/>
    </location>
</feature>
<evidence type="ECO:0000256" key="3">
    <source>
        <dbReference type="ARBA" id="ARBA00022525"/>
    </source>
</evidence>
<comment type="subcellular location">
    <subcellularLocation>
        <location evidence="1">Secreted</location>
    </subcellularLocation>
</comment>
<dbReference type="InterPro" id="IPR017948">
    <property type="entry name" value="TGFb_CS"/>
</dbReference>
<dbReference type="GO" id="GO:0005125">
    <property type="term" value="F:cytokine activity"/>
    <property type="evidence" value="ECO:0007669"/>
    <property type="project" value="TreeGrafter"/>
</dbReference>
<comment type="similarity">
    <text evidence="2 6">Belongs to the TGF-beta family.</text>
</comment>
<dbReference type="SMART" id="SM00204">
    <property type="entry name" value="TGFB"/>
    <property type="match status" value="1"/>
</dbReference>
<dbReference type="STRING" id="136037.A0A067QL23"/>
<keyword evidence="4 6" id="KW-0339">Growth factor</keyword>
<dbReference type="CDD" id="cd13752">
    <property type="entry name" value="TGF_beta_INHB"/>
    <property type="match status" value="1"/>
</dbReference>
<dbReference type="Gene3D" id="2.10.90.10">
    <property type="entry name" value="Cystine-knot cytokines"/>
    <property type="match status" value="1"/>
</dbReference>
<dbReference type="Proteomes" id="UP000027135">
    <property type="component" value="Unassembled WGS sequence"/>
</dbReference>
<dbReference type="InterPro" id="IPR001111">
    <property type="entry name" value="TGF-b_propeptide"/>
</dbReference>
<evidence type="ECO:0000256" key="1">
    <source>
        <dbReference type="ARBA" id="ARBA00004613"/>
    </source>
</evidence>
<sequence length="363" mass="41055">MTLSDLSPESLRSNCPGCGARRVFQESNMEKYEITALRIEIIKQQILKKLRLKEPPSVSMPLSTLPKPLSNGTVLHKSNKLESDADMDDFYGTTDQVILFPQEDGVRCTPASLNPATCFTFKLPAELQAEDVTTVEFWFYKERDQRDSHNQTFVVSEVAHWDLNQSVQKSKLLVIHETDVKAGWVKIDLLWTVKNWLEYQELTHAIHIACKTCAMEITKSPVSLESEHKPFIIISTNAMKKNQLQKRNINCHPGVSECCRENLYISFADIGWDEWILQPSGYHAYFCRGSCNNAASITQSGAHHSSLIQRLLYLHSSSARQLELVPCCSPTKLSSLQMLYVDNNQTITHATLPNMVVEACGCM</sequence>
<evidence type="ECO:0000256" key="4">
    <source>
        <dbReference type="ARBA" id="ARBA00023030"/>
    </source>
</evidence>
<dbReference type="Gene3D" id="2.60.120.970">
    <property type="match status" value="1"/>
</dbReference>
<dbReference type="PROSITE" id="PS51362">
    <property type="entry name" value="TGF_BETA_2"/>
    <property type="match status" value="1"/>
</dbReference>
<organism evidence="8 9">
    <name type="scientific">Zootermopsis nevadensis</name>
    <name type="common">Dampwood termite</name>
    <dbReference type="NCBI Taxonomy" id="136037"/>
    <lineage>
        <taxon>Eukaryota</taxon>
        <taxon>Metazoa</taxon>
        <taxon>Ecdysozoa</taxon>
        <taxon>Arthropoda</taxon>
        <taxon>Hexapoda</taxon>
        <taxon>Insecta</taxon>
        <taxon>Pterygota</taxon>
        <taxon>Neoptera</taxon>
        <taxon>Polyneoptera</taxon>
        <taxon>Dictyoptera</taxon>
        <taxon>Blattodea</taxon>
        <taxon>Blattoidea</taxon>
        <taxon>Termitoidae</taxon>
        <taxon>Termopsidae</taxon>
        <taxon>Zootermopsis</taxon>
    </lineage>
</organism>
<evidence type="ECO:0000256" key="6">
    <source>
        <dbReference type="RuleBase" id="RU000354"/>
    </source>
</evidence>
<dbReference type="Pfam" id="PF00019">
    <property type="entry name" value="TGF_beta"/>
    <property type="match status" value="1"/>
</dbReference>
<dbReference type="PANTHER" id="PTHR11848">
    <property type="entry name" value="TGF-BETA FAMILY"/>
    <property type="match status" value="1"/>
</dbReference>
<keyword evidence="9" id="KW-1185">Reference proteome</keyword>
<dbReference type="InterPro" id="IPR001839">
    <property type="entry name" value="TGF-b_C"/>
</dbReference>
<dbReference type="InterPro" id="IPR015615">
    <property type="entry name" value="TGF-beta-rel"/>
</dbReference>
<dbReference type="Pfam" id="PF00688">
    <property type="entry name" value="TGFb_propeptide"/>
    <property type="match status" value="1"/>
</dbReference>
<dbReference type="PRINTS" id="PR00669">
    <property type="entry name" value="INHIBINA"/>
</dbReference>
<dbReference type="SUPFAM" id="SSF57501">
    <property type="entry name" value="Cystine-knot cytokines"/>
    <property type="match status" value="1"/>
</dbReference>
<dbReference type="FunCoup" id="A0A067QL23">
    <property type="interactions" value="61"/>
</dbReference>
<keyword evidence="3" id="KW-0964">Secreted</keyword>
<evidence type="ECO:0000313" key="8">
    <source>
        <dbReference type="EMBL" id="KDR09701.1"/>
    </source>
</evidence>
<evidence type="ECO:0000313" key="9">
    <source>
        <dbReference type="Proteomes" id="UP000027135"/>
    </source>
</evidence>
<dbReference type="OMA" id="MAKYFIT"/>
<dbReference type="GO" id="GO:0005615">
    <property type="term" value="C:extracellular space"/>
    <property type="evidence" value="ECO:0007669"/>
    <property type="project" value="TreeGrafter"/>
</dbReference>
<evidence type="ECO:0000256" key="5">
    <source>
        <dbReference type="ARBA" id="ARBA00023157"/>
    </source>
</evidence>
<dbReference type="GO" id="GO:0008083">
    <property type="term" value="F:growth factor activity"/>
    <property type="evidence" value="ECO:0007669"/>
    <property type="project" value="UniProtKB-KW"/>
</dbReference>
<dbReference type="PROSITE" id="PS00250">
    <property type="entry name" value="TGF_BETA_1"/>
    <property type="match status" value="1"/>
</dbReference>
<evidence type="ECO:0000256" key="2">
    <source>
        <dbReference type="ARBA" id="ARBA00006656"/>
    </source>
</evidence>
<evidence type="ECO:0000259" key="7">
    <source>
        <dbReference type="PROSITE" id="PS51362"/>
    </source>
</evidence>
<protein>
    <submittedName>
        <fullName evidence="8">Inhibin beta B chain</fullName>
    </submittedName>
</protein>
<dbReference type="EMBL" id="KK853224">
    <property type="protein sequence ID" value="KDR09701.1"/>
    <property type="molecule type" value="Genomic_DNA"/>
</dbReference>
<accession>A0A067QL23</accession>
<reference evidence="8 9" key="1">
    <citation type="journal article" date="2014" name="Nat. Commun.">
        <title>Molecular traces of alternative social organization in a termite genome.</title>
        <authorList>
            <person name="Terrapon N."/>
            <person name="Li C."/>
            <person name="Robertson H.M."/>
            <person name="Ji L."/>
            <person name="Meng X."/>
            <person name="Booth W."/>
            <person name="Chen Z."/>
            <person name="Childers C.P."/>
            <person name="Glastad K.M."/>
            <person name="Gokhale K."/>
            <person name="Gowin J."/>
            <person name="Gronenberg W."/>
            <person name="Hermansen R.A."/>
            <person name="Hu H."/>
            <person name="Hunt B.G."/>
            <person name="Huylmans A.K."/>
            <person name="Khalil S.M."/>
            <person name="Mitchell R.D."/>
            <person name="Munoz-Torres M.C."/>
            <person name="Mustard J.A."/>
            <person name="Pan H."/>
            <person name="Reese J.T."/>
            <person name="Scharf M.E."/>
            <person name="Sun F."/>
            <person name="Vogel H."/>
            <person name="Xiao J."/>
            <person name="Yang W."/>
            <person name="Yang Z."/>
            <person name="Yang Z."/>
            <person name="Zhou J."/>
            <person name="Zhu J."/>
            <person name="Brent C.S."/>
            <person name="Elsik C.G."/>
            <person name="Goodisman M.A."/>
            <person name="Liberles D.A."/>
            <person name="Roe R.M."/>
            <person name="Vargo E.L."/>
            <person name="Vilcinskas A."/>
            <person name="Wang J."/>
            <person name="Bornberg-Bauer E."/>
            <person name="Korb J."/>
            <person name="Zhang G."/>
            <person name="Liebig J."/>
        </authorList>
    </citation>
    <scope>NUCLEOTIDE SEQUENCE [LARGE SCALE GENOMIC DNA]</scope>
    <source>
        <tissue evidence="8">Whole organism</tissue>
    </source>
</reference>
<dbReference type="AlphaFoldDB" id="A0A067QL23"/>
<dbReference type="eggNOG" id="KOG3900">
    <property type="taxonomic scope" value="Eukaryota"/>
</dbReference>
<dbReference type="InParanoid" id="A0A067QL23"/>